<reference evidence="12" key="1">
    <citation type="submission" date="2022-08" db="EMBL/GenBank/DDBJ databases">
        <authorList>
            <person name="Giroux E."/>
            <person name="Giroux E."/>
        </authorList>
    </citation>
    <scope>NUCLEOTIDE SEQUENCE</scope>
    <source>
        <strain evidence="12">H1091258</strain>
    </source>
</reference>
<dbReference type="Proteomes" id="UP001152533">
    <property type="component" value="Unassembled WGS sequence"/>
</dbReference>
<evidence type="ECO:0000313" key="12">
    <source>
        <dbReference type="EMBL" id="CAI0648257.1"/>
    </source>
</evidence>
<sequence length="415" mass="46013">SSFFIFPTHSTSGPMSPSAEVTLPFRGQNGTSQQKICSNGLDASSLTYDYTTAPRPVPDEVTANAAEETVCTDHMITVQWKAPTGWDTPELKPFGPLSLLPTASVLHYSTECFEGLKVYRGFDGKLRVFRLERNAARFRVSAQRMALPDFEPSEVKKLIMALLSVDGDRWLPKDRPGSFLYVRPTLIGTHANLGVQAPKKALMYIIVSFMARLDTIEGGLRLYTNPETDVRAWVGGFGYCKVGANYGPTVVATREASSQGFQQILWLYGENGQVTEAGGSNFFIVWKRKDGKTELVTAPLDDKLTLDGVVRRSCLDLAQGRLSEELEITERTYTIVEVTEASSEGRLLEAFVTGTAWYVCAVSQIRHRTQDIHVPMGPQDDGGDICKRIKGWLGDILYGGVDHDWAEIIEERQIE</sequence>
<dbReference type="InterPro" id="IPR001544">
    <property type="entry name" value="Aminotrans_IV"/>
</dbReference>
<organism evidence="12 13">
    <name type="scientific">Colletotrichum noveboracense</name>
    <dbReference type="NCBI Taxonomy" id="2664923"/>
    <lineage>
        <taxon>Eukaryota</taxon>
        <taxon>Fungi</taxon>
        <taxon>Dikarya</taxon>
        <taxon>Ascomycota</taxon>
        <taxon>Pezizomycotina</taxon>
        <taxon>Sordariomycetes</taxon>
        <taxon>Hypocreomycetidae</taxon>
        <taxon>Glomerellales</taxon>
        <taxon>Glomerellaceae</taxon>
        <taxon>Colletotrichum</taxon>
        <taxon>Colletotrichum gloeosporioides species complex</taxon>
    </lineage>
</organism>
<evidence type="ECO:0000256" key="8">
    <source>
        <dbReference type="PIRSR" id="PIRSR006468-1"/>
    </source>
</evidence>
<dbReference type="InterPro" id="IPR005786">
    <property type="entry name" value="B_amino_transII"/>
</dbReference>
<comment type="catalytic activity">
    <reaction evidence="11">
        <text>L-valine + 2-oxoglutarate = 3-methyl-2-oxobutanoate + L-glutamate</text>
        <dbReference type="Rhea" id="RHEA:24813"/>
        <dbReference type="ChEBI" id="CHEBI:11851"/>
        <dbReference type="ChEBI" id="CHEBI:16810"/>
        <dbReference type="ChEBI" id="CHEBI:29985"/>
        <dbReference type="ChEBI" id="CHEBI:57762"/>
        <dbReference type="EC" id="2.6.1.42"/>
    </reaction>
</comment>
<gene>
    <name evidence="12" type="ORF">CGXH109_LOCUS73841</name>
</gene>
<dbReference type="AlphaFoldDB" id="A0A9W4RV17"/>
<evidence type="ECO:0000256" key="3">
    <source>
        <dbReference type="ARBA" id="ARBA00022576"/>
    </source>
</evidence>
<dbReference type="FunFam" id="3.20.10.10:FF:000004">
    <property type="entry name" value="Branched-chain-amino-acid aminotransferase"/>
    <property type="match status" value="1"/>
</dbReference>
<dbReference type="PANTHER" id="PTHR11825">
    <property type="entry name" value="SUBGROUP IIII AMINOTRANSFERASE"/>
    <property type="match status" value="1"/>
</dbReference>
<dbReference type="Gene3D" id="3.30.470.10">
    <property type="match status" value="1"/>
</dbReference>
<dbReference type="InterPro" id="IPR018300">
    <property type="entry name" value="Aminotrans_IV_CS"/>
</dbReference>
<keyword evidence="3 11" id="KW-0032">Aminotransferase</keyword>
<dbReference type="PIRSF" id="PIRSF006468">
    <property type="entry name" value="BCAT1"/>
    <property type="match status" value="1"/>
</dbReference>
<evidence type="ECO:0000313" key="13">
    <source>
        <dbReference type="Proteomes" id="UP001152533"/>
    </source>
</evidence>
<dbReference type="InterPro" id="IPR043132">
    <property type="entry name" value="BCAT-like_C"/>
</dbReference>
<evidence type="ECO:0000256" key="9">
    <source>
        <dbReference type="RuleBase" id="RU004106"/>
    </source>
</evidence>
<name>A0A9W4RV17_9PEZI</name>
<dbReference type="Gene3D" id="3.20.10.10">
    <property type="entry name" value="D-amino Acid Aminotransferase, subunit A, domain 2"/>
    <property type="match status" value="1"/>
</dbReference>
<dbReference type="SUPFAM" id="SSF56752">
    <property type="entry name" value="D-aminoacid aminotransferase-like PLP-dependent enzymes"/>
    <property type="match status" value="1"/>
</dbReference>
<evidence type="ECO:0000256" key="2">
    <source>
        <dbReference type="ARBA" id="ARBA00009320"/>
    </source>
</evidence>
<comment type="cofactor">
    <cofactor evidence="1 10">
        <name>pyridoxal 5'-phosphate</name>
        <dbReference type="ChEBI" id="CHEBI:597326"/>
    </cofactor>
</comment>
<comment type="catalytic activity">
    <reaction evidence="11">
        <text>L-isoleucine + 2-oxoglutarate = (S)-3-methyl-2-oxopentanoate + L-glutamate</text>
        <dbReference type="Rhea" id="RHEA:24801"/>
        <dbReference type="ChEBI" id="CHEBI:16810"/>
        <dbReference type="ChEBI" id="CHEBI:29985"/>
        <dbReference type="ChEBI" id="CHEBI:35146"/>
        <dbReference type="ChEBI" id="CHEBI:58045"/>
        <dbReference type="EC" id="2.6.1.42"/>
    </reaction>
</comment>
<feature type="non-terminal residue" evidence="12">
    <location>
        <position position="415"/>
    </location>
</feature>
<evidence type="ECO:0000256" key="1">
    <source>
        <dbReference type="ARBA" id="ARBA00001933"/>
    </source>
</evidence>
<keyword evidence="7 11" id="KW-0100">Branched-chain amino acid biosynthesis</keyword>
<evidence type="ECO:0000256" key="11">
    <source>
        <dbReference type="RuleBase" id="RU004517"/>
    </source>
</evidence>
<proteinExistence type="inferred from homology"/>
<comment type="similarity">
    <text evidence="2 9">Belongs to the class-IV pyridoxal-phosphate-dependent aminotransferase family.</text>
</comment>
<dbReference type="PANTHER" id="PTHR11825:SF69">
    <property type="entry name" value="BRANCHED-CHAIN-AMINO-ACID AMINOTRANSFERASE"/>
    <property type="match status" value="1"/>
</dbReference>
<keyword evidence="6 10" id="KW-0663">Pyridoxal phosphate</keyword>
<keyword evidence="4 11" id="KW-0028">Amino-acid biosynthesis</keyword>
<dbReference type="FunFam" id="3.30.470.10:FF:000012">
    <property type="entry name" value="Branched-chain-amino-acid aminotransferase"/>
    <property type="match status" value="1"/>
</dbReference>
<dbReference type="EC" id="2.6.1.42" evidence="11"/>
<evidence type="ECO:0000256" key="10">
    <source>
        <dbReference type="RuleBase" id="RU004516"/>
    </source>
</evidence>
<evidence type="ECO:0000256" key="5">
    <source>
        <dbReference type="ARBA" id="ARBA00022679"/>
    </source>
</evidence>
<dbReference type="PROSITE" id="PS00770">
    <property type="entry name" value="AA_TRANSFER_CLASS_4"/>
    <property type="match status" value="1"/>
</dbReference>
<dbReference type="GO" id="GO:0009098">
    <property type="term" value="P:L-leucine biosynthetic process"/>
    <property type="evidence" value="ECO:0007669"/>
    <property type="project" value="TreeGrafter"/>
</dbReference>
<keyword evidence="13" id="KW-1185">Reference proteome</keyword>
<dbReference type="InterPro" id="IPR036038">
    <property type="entry name" value="Aminotransferase-like"/>
</dbReference>
<dbReference type="Pfam" id="PF01063">
    <property type="entry name" value="Aminotran_4"/>
    <property type="match status" value="1"/>
</dbReference>
<feature type="modified residue" description="N6-(pyridoxal phosphate)lysine" evidence="8">
    <location>
        <position position="241"/>
    </location>
</feature>
<accession>A0A9W4RV17</accession>
<comment type="caution">
    <text evidence="12">The sequence shown here is derived from an EMBL/GenBank/DDBJ whole genome shotgun (WGS) entry which is preliminary data.</text>
</comment>
<dbReference type="GO" id="GO:0009099">
    <property type="term" value="P:L-valine biosynthetic process"/>
    <property type="evidence" value="ECO:0007669"/>
    <property type="project" value="TreeGrafter"/>
</dbReference>
<evidence type="ECO:0000256" key="7">
    <source>
        <dbReference type="ARBA" id="ARBA00023304"/>
    </source>
</evidence>
<dbReference type="GO" id="GO:0005739">
    <property type="term" value="C:mitochondrion"/>
    <property type="evidence" value="ECO:0007669"/>
    <property type="project" value="TreeGrafter"/>
</dbReference>
<evidence type="ECO:0000256" key="6">
    <source>
        <dbReference type="ARBA" id="ARBA00022898"/>
    </source>
</evidence>
<dbReference type="EMBL" id="CAMGZC010000531">
    <property type="protein sequence ID" value="CAI0648257.1"/>
    <property type="molecule type" value="Genomic_DNA"/>
</dbReference>
<comment type="catalytic activity">
    <reaction evidence="11">
        <text>L-leucine + 2-oxoglutarate = 4-methyl-2-oxopentanoate + L-glutamate</text>
        <dbReference type="Rhea" id="RHEA:18321"/>
        <dbReference type="ChEBI" id="CHEBI:16810"/>
        <dbReference type="ChEBI" id="CHEBI:17865"/>
        <dbReference type="ChEBI" id="CHEBI:29985"/>
        <dbReference type="ChEBI" id="CHEBI:57427"/>
        <dbReference type="EC" id="2.6.1.42"/>
    </reaction>
</comment>
<evidence type="ECO:0000256" key="4">
    <source>
        <dbReference type="ARBA" id="ARBA00022605"/>
    </source>
</evidence>
<dbReference type="GO" id="GO:0004084">
    <property type="term" value="F:branched-chain-amino-acid transaminase activity"/>
    <property type="evidence" value="ECO:0007669"/>
    <property type="project" value="UniProtKB-EC"/>
</dbReference>
<keyword evidence="5 11" id="KW-0808">Transferase</keyword>
<protein>
    <recommendedName>
        <fullName evidence="11">Branched-chain-amino-acid aminotransferase</fullName>
        <ecNumber evidence="11">2.6.1.42</ecNumber>
    </recommendedName>
</protein>
<dbReference type="InterPro" id="IPR043131">
    <property type="entry name" value="BCAT-like_N"/>
</dbReference>